<reference evidence="1" key="1">
    <citation type="submission" date="2022-02" db="EMBL/GenBank/DDBJ databases">
        <authorList>
            <person name="Henning P.M."/>
            <person name="McCubbin A.G."/>
            <person name="Shore J.S."/>
        </authorList>
    </citation>
    <scope>NUCLEOTIDE SEQUENCE</scope>
    <source>
        <strain evidence="1">F60SS</strain>
        <tissue evidence="1">Leaves</tissue>
    </source>
</reference>
<reference evidence="1" key="2">
    <citation type="journal article" date="2023" name="Plants (Basel)">
        <title>Annotation of the Turnera subulata (Passifloraceae) Draft Genome Reveals the S-Locus Evolved after the Divergence of Turneroideae from Passifloroideae in a Stepwise Manner.</title>
        <authorList>
            <person name="Henning P.M."/>
            <person name="Roalson E.H."/>
            <person name="Mir W."/>
            <person name="McCubbin A.G."/>
            <person name="Shore J.S."/>
        </authorList>
    </citation>
    <scope>NUCLEOTIDE SEQUENCE</scope>
    <source>
        <strain evidence="1">F60SS</strain>
    </source>
</reference>
<organism evidence="1 2">
    <name type="scientific">Turnera subulata</name>
    <dbReference type="NCBI Taxonomy" id="218843"/>
    <lineage>
        <taxon>Eukaryota</taxon>
        <taxon>Viridiplantae</taxon>
        <taxon>Streptophyta</taxon>
        <taxon>Embryophyta</taxon>
        <taxon>Tracheophyta</taxon>
        <taxon>Spermatophyta</taxon>
        <taxon>Magnoliopsida</taxon>
        <taxon>eudicotyledons</taxon>
        <taxon>Gunneridae</taxon>
        <taxon>Pentapetalae</taxon>
        <taxon>rosids</taxon>
        <taxon>fabids</taxon>
        <taxon>Malpighiales</taxon>
        <taxon>Passifloraceae</taxon>
        <taxon>Turnera</taxon>
    </lineage>
</organism>
<dbReference type="OrthoDB" id="1894836at2759"/>
<dbReference type="AlphaFoldDB" id="A0A9Q0FB47"/>
<protein>
    <submittedName>
        <fullName evidence="1">Uncharacterized protein</fullName>
    </submittedName>
</protein>
<proteinExistence type="predicted"/>
<gene>
    <name evidence="1" type="ORF">Tsubulata_008200</name>
</gene>
<evidence type="ECO:0000313" key="2">
    <source>
        <dbReference type="Proteomes" id="UP001141552"/>
    </source>
</evidence>
<sequence>MAATSTAAADPSVDLVRTIRSHEVAIAELSNLPASRSPSGEKERVCSFDNAGIEWNALSGNQLVSGAYVNAAGQRDCMSMEIAVFWRGYRKLIGYSMPNDDKWRVLPFGIKPIQHTENWTCSMFMES</sequence>
<keyword evidence="2" id="KW-1185">Reference proteome</keyword>
<accession>A0A9Q0FB47</accession>
<dbReference type="Proteomes" id="UP001141552">
    <property type="component" value="Unassembled WGS sequence"/>
</dbReference>
<dbReference type="EMBL" id="JAKUCV010006269">
    <property type="protein sequence ID" value="KAJ4828072.1"/>
    <property type="molecule type" value="Genomic_DNA"/>
</dbReference>
<evidence type="ECO:0000313" key="1">
    <source>
        <dbReference type="EMBL" id="KAJ4828072.1"/>
    </source>
</evidence>
<comment type="caution">
    <text evidence="1">The sequence shown here is derived from an EMBL/GenBank/DDBJ whole genome shotgun (WGS) entry which is preliminary data.</text>
</comment>
<name>A0A9Q0FB47_9ROSI</name>